<dbReference type="PROSITE" id="PS50097">
    <property type="entry name" value="BTB"/>
    <property type="match status" value="1"/>
</dbReference>
<dbReference type="Proteomes" id="UP000076532">
    <property type="component" value="Unassembled WGS sequence"/>
</dbReference>
<dbReference type="InterPro" id="IPR000210">
    <property type="entry name" value="BTB/POZ_dom"/>
</dbReference>
<protein>
    <recommendedName>
        <fullName evidence="2">BTB domain-containing protein</fullName>
    </recommendedName>
</protein>
<gene>
    <name evidence="3" type="ORF">FIBSPDRAFT_899028</name>
</gene>
<sequence length="367" mass="40437">MSDGTASHTTSKRKRVEEAPELPIPVRSTTRSDIWLEDGNIVIQAEGTQFKVYRGILAAHSPIFKDMFSMPQPPSEAEVTVEGCSVVHVADLAVDVAIILRALFLRGHIDTGLKALPITTIATFLRLGKKYEIEILRAEALKRLFGEYPSTLKDWDKLALNSLVAENGGVVIDAANLAREHGLLSILPITLLESCDQHSTKELVTGLSRADGTITAFSPSNSFACFAAWEVLSQVQSDTTLAWIEETTPSTYPACKTSEHCIKSRSEIILRGLDCWSNFTRWLDKIANGLDMCGSCQMVAENLHENGRVQFWDALPGAFGLPGWDELAKEREGLHEYCGGNGRRRGAEVGQYDSTDHRASSRKAEFK</sequence>
<evidence type="ECO:0000313" key="4">
    <source>
        <dbReference type="Proteomes" id="UP000076532"/>
    </source>
</evidence>
<dbReference type="SUPFAM" id="SSF54695">
    <property type="entry name" value="POZ domain"/>
    <property type="match status" value="1"/>
</dbReference>
<proteinExistence type="predicted"/>
<feature type="compositionally biased region" description="Basic and acidic residues" evidence="1">
    <location>
        <begin position="354"/>
        <end position="367"/>
    </location>
</feature>
<dbReference type="EMBL" id="KV417663">
    <property type="protein sequence ID" value="KZP11463.1"/>
    <property type="molecule type" value="Genomic_DNA"/>
</dbReference>
<organism evidence="3 4">
    <name type="scientific">Athelia psychrophila</name>
    <dbReference type="NCBI Taxonomy" id="1759441"/>
    <lineage>
        <taxon>Eukaryota</taxon>
        <taxon>Fungi</taxon>
        <taxon>Dikarya</taxon>
        <taxon>Basidiomycota</taxon>
        <taxon>Agaricomycotina</taxon>
        <taxon>Agaricomycetes</taxon>
        <taxon>Agaricomycetidae</taxon>
        <taxon>Atheliales</taxon>
        <taxon>Atheliaceae</taxon>
        <taxon>Athelia</taxon>
    </lineage>
</organism>
<dbReference type="Pfam" id="PF00651">
    <property type="entry name" value="BTB"/>
    <property type="match status" value="1"/>
</dbReference>
<evidence type="ECO:0000313" key="3">
    <source>
        <dbReference type="EMBL" id="KZP11463.1"/>
    </source>
</evidence>
<feature type="domain" description="BTB" evidence="2">
    <location>
        <begin position="39"/>
        <end position="113"/>
    </location>
</feature>
<name>A0A166AC82_9AGAM</name>
<dbReference type="AlphaFoldDB" id="A0A166AC82"/>
<accession>A0A166AC82</accession>
<dbReference type="OrthoDB" id="3027208at2759"/>
<evidence type="ECO:0000256" key="1">
    <source>
        <dbReference type="SAM" id="MobiDB-lite"/>
    </source>
</evidence>
<reference evidence="3 4" key="1">
    <citation type="journal article" date="2016" name="Mol. Biol. Evol.">
        <title>Comparative Genomics of Early-Diverging Mushroom-Forming Fungi Provides Insights into the Origins of Lignocellulose Decay Capabilities.</title>
        <authorList>
            <person name="Nagy L.G."/>
            <person name="Riley R."/>
            <person name="Tritt A."/>
            <person name="Adam C."/>
            <person name="Daum C."/>
            <person name="Floudas D."/>
            <person name="Sun H."/>
            <person name="Yadav J.S."/>
            <person name="Pangilinan J."/>
            <person name="Larsson K.H."/>
            <person name="Matsuura K."/>
            <person name="Barry K."/>
            <person name="Labutti K."/>
            <person name="Kuo R."/>
            <person name="Ohm R.A."/>
            <person name="Bhattacharya S.S."/>
            <person name="Shirouzu T."/>
            <person name="Yoshinaga Y."/>
            <person name="Martin F.M."/>
            <person name="Grigoriev I.V."/>
            <person name="Hibbett D.S."/>
        </authorList>
    </citation>
    <scope>NUCLEOTIDE SEQUENCE [LARGE SCALE GENOMIC DNA]</scope>
    <source>
        <strain evidence="3 4">CBS 109695</strain>
    </source>
</reference>
<feature type="region of interest" description="Disordered" evidence="1">
    <location>
        <begin position="348"/>
        <end position="367"/>
    </location>
</feature>
<dbReference type="CDD" id="cd18186">
    <property type="entry name" value="BTB_POZ_ZBTB_KLHL-like"/>
    <property type="match status" value="1"/>
</dbReference>
<dbReference type="Gene3D" id="3.30.710.10">
    <property type="entry name" value="Potassium Channel Kv1.1, Chain A"/>
    <property type="match status" value="1"/>
</dbReference>
<keyword evidence="4" id="KW-1185">Reference proteome</keyword>
<dbReference type="InterPro" id="IPR011333">
    <property type="entry name" value="SKP1/BTB/POZ_sf"/>
</dbReference>
<feature type="region of interest" description="Disordered" evidence="1">
    <location>
        <begin position="1"/>
        <end position="23"/>
    </location>
</feature>
<evidence type="ECO:0000259" key="2">
    <source>
        <dbReference type="PROSITE" id="PS50097"/>
    </source>
</evidence>
<dbReference type="SMART" id="SM00225">
    <property type="entry name" value="BTB"/>
    <property type="match status" value="1"/>
</dbReference>